<dbReference type="Pfam" id="PF02913">
    <property type="entry name" value="FAD-oxidase_C"/>
    <property type="match status" value="1"/>
</dbReference>
<evidence type="ECO:0000313" key="6">
    <source>
        <dbReference type="EMBL" id="KIZ41008.1"/>
    </source>
</evidence>
<evidence type="ECO:0000256" key="4">
    <source>
        <dbReference type="ARBA" id="ARBA00023002"/>
    </source>
</evidence>
<protein>
    <submittedName>
        <fullName evidence="6">2-hydroxy-acid oxidase</fullName>
    </submittedName>
</protein>
<accession>A0A0D7EJN2</accession>
<keyword evidence="2" id="KW-0285">Flavoprotein</keyword>
<dbReference type="OrthoDB" id="9811557at2"/>
<evidence type="ECO:0000256" key="2">
    <source>
        <dbReference type="ARBA" id="ARBA00022630"/>
    </source>
</evidence>
<gene>
    <name evidence="6" type="ORF">OO17_16120</name>
</gene>
<keyword evidence="3" id="KW-0274">FAD</keyword>
<dbReference type="Pfam" id="PF01565">
    <property type="entry name" value="FAD_binding_4"/>
    <property type="match status" value="1"/>
</dbReference>
<dbReference type="InterPro" id="IPR016164">
    <property type="entry name" value="FAD-linked_Oxase-like_C"/>
</dbReference>
<dbReference type="Gene3D" id="3.30.465.10">
    <property type="match status" value="1"/>
</dbReference>
<dbReference type="GO" id="GO:0016491">
    <property type="term" value="F:oxidoreductase activity"/>
    <property type="evidence" value="ECO:0007669"/>
    <property type="project" value="UniProtKB-KW"/>
</dbReference>
<comment type="cofactor">
    <cofactor evidence="1">
        <name>FAD</name>
        <dbReference type="ChEBI" id="CHEBI:57692"/>
    </cofactor>
</comment>
<sequence>MDTLKVRDAQEVEDVVRAAIANEQPLEIVGHGSKRLIGQPMATNALLDLSALNAVTAYEPNELIITVQAGAPLADVLSLIDSKNQQFAFEPMETSVLLGTPAQRGTIGGMIGAGLAGPRRIKAGGARDHLLGAHAVSGFGESFKAGGRVVKNVTGYDLCKLLAGSWGTLAVMTEVTLKVTPRPESERTLVLRGLDDVAANKAMTAALGSPFDVSGAAHLPGSALRTTQAPLGEIGAPDQALTLLRLEGITQSVAHRAESLRALLGSYGPADLIEDADSAAAWAAIRDVAPYAASGPRALWPVWRIVCPPAAGGAFGQALARESQGEVFYDWGGGLIWVALPPSGDANAKALRQRVNAIGGHATLIRAADDMRRAVDVFHPQASGLAALGQRVKHSFDPKNILNRGRMARGPAT</sequence>
<evidence type="ECO:0000256" key="1">
    <source>
        <dbReference type="ARBA" id="ARBA00001974"/>
    </source>
</evidence>
<dbReference type="InterPro" id="IPR004113">
    <property type="entry name" value="FAD-bd_oxidored_4_C"/>
</dbReference>
<comment type="caution">
    <text evidence="6">The sequence shown here is derived from an EMBL/GenBank/DDBJ whole genome shotgun (WGS) entry which is preliminary data.</text>
</comment>
<dbReference type="InterPro" id="IPR036318">
    <property type="entry name" value="FAD-bd_PCMH-like_sf"/>
</dbReference>
<dbReference type="PROSITE" id="PS51387">
    <property type="entry name" value="FAD_PCMH"/>
    <property type="match status" value="1"/>
</dbReference>
<dbReference type="PATRIC" id="fig|1076.23.peg.3448"/>
<dbReference type="AlphaFoldDB" id="A0A0D7EJN2"/>
<reference evidence="6 7" key="1">
    <citation type="submission" date="2014-11" db="EMBL/GenBank/DDBJ databases">
        <title>Genomics and ecophysiology of heterotrophic nitrogen fixing bacteria isolated from estuarine surface water.</title>
        <authorList>
            <person name="Bentzon-Tilia M."/>
            <person name="Severin I."/>
            <person name="Hansen L.H."/>
            <person name="Riemann L."/>
        </authorList>
    </citation>
    <scope>NUCLEOTIDE SEQUENCE [LARGE SCALE GENOMIC DNA]</scope>
    <source>
        <strain evidence="6 7">BAL398</strain>
    </source>
</reference>
<dbReference type="SUPFAM" id="SSF56176">
    <property type="entry name" value="FAD-binding/transporter-associated domain-like"/>
    <property type="match status" value="1"/>
</dbReference>
<dbReference type="InterPro" id="IPR016169">
    <property type="entry name" value="FAD-bd_PCMH_sub2"/>
</dbReference>
<feature type="domain" description="FAD-binding PCMH-type" evidence="5">
    <location>
        <begin position="1"/>
        <end position="182"/>
    </location>
</feature>
<proteinExistence type="predicted"/>
<dbReference type="Proteomes" id="UP000032515">
    <property type="component" value="Unassembled WGS sequence"/>
</dbReference>
<evidence type="ECO:0000313" key="7">
    <source>
        <dbReference type="Proteomes" id="UP000032515"/>
    </source>
</evidence>
<dbReference type="STRING" id="1421013.GCA_000504425_03489"/>
<dbReference type="InterPro" id="IPR016166">
    <property type="entry name" value="FAD-bd_PCMH"/>
</dbReference>
<organism evidence="6 7">
    <name type="scientific">Rhodopseudomonas palustris</name>
    <dbReference type="NCBI Taxonomy" id="1076"/>
    <lineage>
        <taxon>Bacteria</taxon>
        <taxon>Pseudomonadati</taxon>
        <taxon>Pseudomonadota</taxon>
        <taxon>Alphaproteobacteria</taxon>
        <taxon>Hyphomicrobiales</taxon>
        <taxon>Nitrobacteraceae</taxon>
        <taxon>Rhodopseudomonas</taxon>
    </lineage>
</organism>
<name>A0A0D7EJN2_RHOPL</name>
<evidence type="ECO:0000256" key="3">
    <source>
        <dbReference type="ARBA" id="ARBA00022827"/>
    </source>
</evidence>
<dbReference type="InterPro" id="IPR006094">
    <property type="entry name" value="Oxid_FAD_bind_N"/>
</dbReference>
<dbReference type="GO" id="GO:0071949">
    <property type="term" value="F:FAD binding"/>
    <property type="evidence" value="ECO:0007669"/>
    <property type="project" value="InterPro"/>
</dbReference>
<keyword evidence="4" id="KW-0560">Oxidoreductase</keyword>
<dbReference type="EMBL" id="JXXE01000323">
    <property type="protein sequence ID" value="KIZ41008.1"/>
    <property type="molecule type" value="Genomic_DNA"/>
</dbReference>
<dbReference type="RefSeq" id="WP_044413045.1">
    <property type="nucleotide sequence ID" value="NZ_JXXE01000323.1"/>
</dbReference>
<dbReference type="SUPFAM" id="SSF55103">
    <property type="entry name" value="FAD-linked oxidases, C-terminal domain"/>
    <property type="match status" value="1"/>
</dbReference>
<evidence type="ECO:0000259" key="5">
    <source>
        <dbReference type="PROSITE" id="PS51387"/>
    </source>
</evidence>
<dbReference type="PANTHER" id="PTHR11748">
    <property type="entry name" value="D-LACTATE DEHYDROGENASE"/>
    <property type="match status" value="1"/>
</dbReference>
<dbReference type="PANTHER" id="PTHR11748:SF103">
    <property type="entry name" value="GLYCOLATE OXIDASE SUBUNIT GLCE"/>
    <property type="match status" value="1"/>
</dbReference>